<protein>
    <submittedName>
        <fullName evidence="2">Uncharacterized protein</fullName>
    </submittedName>
</protein>
<sequence>MHIDDANTDELRLMIKTLATRPDAGPILGAILGNAVTVDADATRGVLLREIRKWYTGQLKN</sequence>
<evidence type="ECO:0000313" key="1">
    <source>
        <dbReference type="EMBL" id="QJA70643.1"/>
    </source>
</evidence>
<reference evidence="2" key="1">
    <citation type="submission" date="2020-03" db="EMBL/GenBank/DDBJ databases">
        <title>The deep terrestrial virosphere.</title>
        <authorList>
            <person name="Holmfeldt K."/>
            <person name="Nilsson E."/>
            <person name="Simone D."/>
            <person name="Lopez-Fernandez M."/>
            <person name="Wu X."/>
            <person name="de Brujin I."/>
            <person name="Lundin D."/>
            <person name="Andersson A."/>
            <person name="Bertilsson S."/>
            <person name="Dopson M."/>
        </authorList>
    </citation>
    <scope>NUCLEOTIDE SEQUENCE</scope>
    <source>
        <strain evidence="1">MM415A03618</strain>
        <strain evidence="2">MM415B02779</strain>
    </source>
</reference>
<dbReference type="AlphaFoldDB" id="A0A6M3L4B5"/>
<organism evidence="2">
    <name type="scientific">viral metagenome</name>
    <dbReference type="NCBI Taxonomy" id="1070528"/>
    <lineage>
        <taxon>unclassified sequences</taxon>
        <taxon>metagenomes</taxon>
        <taxon>organismal metagenomes</taxon>
    </lineage>
</organism>
<dbReference type="EMBL" id="MT141809">
    <property type="protein sequence ID" value="QJA70643.1"/>
    <property type="molecule type" value="Genomic_DNA"/>
</dbReference>
<gene>
    <name evidence="1" type="ORF">MM415A03618_0010</name>
    <name evidence="2" type="ORF">MM415B02779_0005</name>
</gene>
<accession>A0A6M3L4B5</accession>
<dbReference type="EMBL" id="MT142772">
    <property type="protein sequence ID" value="QJA88344.1"/>
    <property type="molecule type" value="Genomic_DNA"/>
</dbReference>
<name>A0A6M3L4B5_9ZZZZ</name>
<evidence type="ECO:0000313" key="2">
    <source>
        <dbReference type="EMBL" id="QJA88344.1"/>
    </source>
</evidence>
<proteinExistence type="predicted"/>